<name>A0A3B1DBG9_9ZZZZ</name>
<protein>
    <submittedName>
        <fullName evidence="1">Uncharacterized protein</fullName>
    </submittedName>
</protein>
<accession>A0A3B1DBG9</accession>
<gene>
    <name evidence="1" type="ORF">MNBD_IGNAVI01-1404</name>
</gene>
<dbReference type="AlphaFoldDB" id="A0A3B1DBG9"/>
<proteinExistence type="predicted"/>
<feature type="non-terminal residue" evidence="1">
    <location>
        <position position="85"/>
    </location>
</feature>
<reference evidence="1" key="1">
    <citation type="submission" date="2018-06" db="EMBL/GenBank/DDBJ databases">
        <authorList>
            <person name="Zhirakovskaya E."/>
        </authorList>
    </citation>
    <scope>NUCLEOTIDE SEQUENCE</scope>
</reference>
<dbReference type="EMBL" id="UOGD01000318">
    <property type="protein sequence ID" value="VAX26017.1"/>
    <property type="molecule type" value="Genomic_DNA"/>
</dbReference>
<organism evidence="1">
    <name type="scientific">hydrothermal vent metagenome</name>
    <dbReference type="NCBI Taxonomy" id="652676"/>
    <lineage>
        <taxon>unclassified sequences</taxon>
        <taxon>metagenomes</taxon>
        <taxon>ecological metagenomes</taxon>
    </lineage>
</organism>
<evidence type="ECO:0000313" key="1">
    <source>
        <dbReference type="EMBL" id="VAX26017.1"/>
    </source>
</evidence>
<sequence>MTLVVLGIRESDVDFSRALKYNDLECLSLKISSSWKGEDIKKVLDEIRNEVGTIKYAIADMGNAIRKSLNLSAIAHVEDLTHKLS</sequence>